<keyword evidence="2" id="KW-1185">Reference proteome</keyword>
<dbReference type="Proteomes" id="UP001204015">
    <property type="component" value="Unassembled WGS sequence"/>
</dbReference>
<reference evidence="1 2" key="1">
    <citation type="submission" date="2022-06" db="EMBL/GenBank/DDBJ databases">
        <title>A taxonomic note on the genus Prevotella: Description of four novel genera and emended description of the genera Hallella and Xylanibacter.</title>
        <authorList>
            <person name="Hitch T.C.A."/>
        </authorList>
    </citation>
    <scope>NUCLEOTIDE SEQUENCE [LARGE SCALE GENOMIC DNA]</scope>
    <source>
        <strain evidence="1 2">DSM 100619</strain>
    </source>
</reference>
<gene>
    <name evidence="1" type="ORF">NG821_07980</name>
</gene>
<name>A0ABT1BXH1_9BACT</name>
<dbReference type="NCBIfam" id="TIGR01200">
    <property type="entry name" value="GLPGLI"/>
    <property type="match status" value="1"/>
</dbReference>
<protein>
    <submittedName>
        <fullName evidence="1">GLPGLI family protein</fullName>
    </submittedName>
</protein>
<accession>A0ABT1BXH1</accession>
<dbReference type="InterPro" id="IPR005901">
    <property type="entry name" value="GLPGLI"/>
</dbReference>
<proteinExistence type="predicted"/>
<evidence type="ECO:0000313" key="1">
    <source>
        <dbReference type="EMBL" id="MCO6025778.1"/>
    </source>
</evidence>
<comment type="caution">
    <text evidence="1">The sequence shown here is derived from an EMBL/GenBank/DDBJ whole genome shotgun (WGS) entry which is preliminary data.</text>
</comment>
<organism evidence="1 2">
    <name type="scientific">Segatella cerevisiae</name>
    <dbReference type="NCBI Taxonomy" id="2053716"/>
    <lineage>
        <taxon>Bacteria</taxon>
        <taxon>Pseudomonadati</taxon>
        <taxon>Bacteroidota</taxon>
        <taxon>Bacteroidia</taxon>
        <taxon>Bacteroidales</taxon>
        <taxon>Prevotellaceae</taxon>
        <taxon>Segatella</taxon>
    </lineage>
</organism>
<dbReference type="EMBL" id="JAMXLY010000028">
    <property type="protein sequence ID" value="MCO6025778.1"/>
    <property type="molecule type" value="Genomic_DNA"/>
</dbReference>
<sequence>MAKTPSDLYILRCGKNVSEYFSFYTLKRDSLMNSSDKSAQDMILDEDYEAAIHRDEPNKQLSESPGCSDYLYHYIKKGKLVSYSPIFDTNYRIEENTPSIDWEINEDSTLEVCGYKCYYAQTDFRGRKWQVWFTGDIPLSILGGLPGLILKAECTNYIHIDAQEILSKNLSPVTFYNFYKLKFEDIDRLKFLKVKNNPKSFPSKTRRISTMELK</sequence>
<evidence type="ECO:0000313" key="2">
    <source>
        <dbReference type="Proteomes" id="UP001204015"/>
    </source>
</evidence>